<reference evidence="2" key="1">
    <citation type="journal article" date="2019" name="Int. J. Syst. Evol. Microbiol.">
        <title>The Global Catalogue of Microorganisms (GCM) 10K type strain sequencing project: providing services to taxonomists for standard genome sequencing and annotation.</title>
        <authorList>
            <consortium name="The Broad Institute Genomics Platform"/>
            <consortium name="The Broad Institute Genome Sequencing Center for Infectious Disease"/>
            <person name="Wu L."/>
            <person name="Ma J."/>
        </authorList>
    </citation>
    <scope>NUCLEOTIDE SEQUENCE [LARGE SCALE GENOMIC DNA]</scope>
    <source>
        <strain evidence="2">CGMCC 1.10363</strain>
    </source>
</reference>
<proteinExistence type="predicted"/>
<keyword evidence="2" id="KW-1185">Reference proteome</keyword>
<comment type="caution">
    <text evidence="1">The sequence shown here is derived from an EMBL/GenBank/DDBJ whole genome shotgun (WGS) entry which is preliminary data.</text>
</comment>
<dbReference type="EMBL" id="JBHSCN010000005">
    <property type="protein sequence ID" value="MFC4243524.1"/>
    <property type="molecule type" value="Genomic_DNA"/>
</dbReference>
<evidence type="ECO:0008006" key="3">
    <source>
        <dbReference type="Google" id="ProtNLM"/>
    </source>
</evidence>
<dbReference type="InterPro" id="IPR029044">
    <property type="entry name" value="Nucleotide-diphossugar_trans"/>
</dbReference>
<organism evidence="1 2">
    <name type="scientific">Gryllotalpicola reticulitermitis</name>
    <dbReference type="NCBI Taxonomy" id="1184153"/>
    <lineage>
        <taxon>Bacteria</taxon>
        <taxon>Bacillati</taxon>
        <taxon>Actinomycetota</taxon>
        <taxon>Actinomycetes</taxon>
        <taxon>Micrococcales</taxon>
        <taxon>Microbacteriaceae</taxon>
        <taxon>Gryllotalpicola</taxon>
    </lineage>
</organism>
<protein>
    <recommendedName>
        <fullName evidence="3">Glycosyl transferase family 2</fullName>
    </recommendedName>
</protein>
<accession>A0ABV8Q849</accession>
<dbReference type="SUPFAM" id="SSF53448">
    <property type="entry name" value="Nucleotide-diphospho-sugar transferases"/>
    <property type="match status" value="1"/>
</dbReference>
<evidence type="ECO:0000313" key="1">
    <source>
        <dbReference type="EMBL" id="MFC4243524.1"/>
    </source>
</evidence>
<evidence type="ECO:0000313" key="2">
    <source>
        <dbReference type="Proteomes" id="UP001595900"/>
    </source>
</evidence>
<dbReference type="RefSeq" id="WP_390228595.1">
    <property type="nucleotide sequence ID" value="NZ_JBHSCN010000005.1"/>
</dbReference>
<name>A0ABV8Q849_9MICO</name>
<sequence>MTLRTQLARLRPGRIAAAAEWRRAMARGRRGQFALETLFERPGAPVRTAQPAHTPAEASAVPLIMCLWNRPSRIDDVLRMLDGQQGPIDLVLWNNQKADDAHYRSRIAAFAAAAAAAAPGGAEADAPSTGALRSIRFHTSAVNMRGICRFFVARQLWEGGYRGPFIMLDDDQDVTGHFLADALAAAAPHGLAGWWAWQMHGGGYWDRRAASVGERVDYAGTGGCVCDIDIVADPAFFTELPRYFAHLEDLWMCSWAKRHGWAIGKLDTPIEFVLDETNQHHGQYDLKAEFWDYLARLEAGAAA</sequence>
<dbReference type="Proteomes" id="UP001595900">
    <property type="component" value="Unassembled WGS sequence"/>
</dbReference>
<gene>
    <name evidence="1" type="ORF">ACFOYW_09065</name>
</gene>